<accession>A0A0E9QTE4</accession>
<reference evidence="1" key="2">
    <citation type="journal article" date="2015" name="Fish Shellfish Immunol.">
        <title>Early steps in the European eel (Anguilla anguilla)-Vibrio vulnificus interaction in the gills: Role of the RtxA13 toxin.</title>
        <authorList>
            <person name="Callol A."/>
            <person name="Pajuelo D."/>
            <person name="Ebbesson L."/>
            <person name="Teles M."/>
            <person name="MacKenzie S."/>
            <person name="Amaro C."/>
        </authorList>
    </citation>
    <scope>NUCLEOTIDE SEQUENCE</scope>
</reference>
<name>A0A0E9QTE4_ANGAN</name>
<dbReference type="EMBL" id="GBXM01089224">
    <property type="protein sequence ID" value="JAH19353.1"/>
    <property type="molecule type" value="Transcribed_RNA"/>
</dbReference>
<proteinExistence type="predicted"/>
<evidence type="ECO:0000313" key="1">
    <source>
        <dbReference type="EMBL" id="JAH19353.1"/>
    </source>
</evidence>
<reference evidence="1" key="1">
    <citation type="submission" date="2014-11" db="EMBL/GenBank/DDBJ databases">
        <authorList>
            <person name="Amaro Gonzalez C."/>
        </authorList>
    </citation>
    <scope>NUCLEOTIDE SEQUENCE</scope>
</reference>
<organism evidence="1">
    <name type="scientific">Anguilla anguilla</name>
    <name type="common">European freshwater eel</name>
    <name type="synonym">Muraena anguilla</name>
    <dbReference type="NCBI Taxonomy" id="7936"/>
    <lineage>
        <taxon>Eukaryota</taxon>
        <taxon>Metazoa</taxon>
        <taxon>Chordata</taxon>
        <taxon>Craniata</taxon>
        <taxon>Vertebrata</taxon>
        <taxon>Euteleostomi</taxon>
        <taxon>Actinopterygii</taxon>
        <taxon>Neopterygii</taxon>
        <taxon>Teleostei</taxon>
        <taxon>Anguilliformes</taxon>
        <taxon>Anguillidae</taxon>
        <taxon>Anguilla</taxon>
    </lineage>
</organism>
<sequence>MFFFRGQTSQQFLI</sequence>
<protein>
    <submittedName>
        <fullName evidence="1">Uncharacterized protein</fullName>
    </submittedName>
</protein>